<accession>A0A2J7RL75</accession>
<dbReference type="Proteomes" id="UP000235965">
    <property type="component" value="Unassembled WGS sequence"/>
</dbReference>
<comment type="caution">
    <text evidence="1">The sequence shown here is derived from an EMBL/GenBank/DDBJ whole genome shotgun (WGS) entry which is preliminary data.</text>
</comment>
<dbReference type="SUPFAM" id="SSF57903">
    <property type="entry name" value="FYVE/PHD zinc finger"/>
    <property type="match status" value="1"/>
</dbReference>
<sequence>MMASRDAFPLCDKPFYGKEKFIRCGVCEVRSHCACLQLGEAEQATLTAEGESVYKCNACANSSGIDMNPAHSPGSPANEGATSCASSPAEMFPKEAASNQRMSSAALPTQALPTISVPAGTTLPYRDVAVAGISPSGPTALPDPDGFKTVTYRNRTTTNPPAESAVVNKVIPRRQPLIGVSSSQSLPVVKKAERSKALFVSRFRPEVTSDDVHKSLKEQLSILVNSIEMDLRQLGWEGMDWIDVAQDRDQRMALVNTVMNLLVP</sequence>
<evidence type="ECO:0000313" key="2">
    <source>
        <dbReference type="Proteomes" id="UP000235965"/>
    </source>
</evidence>
<proteinExistence type="predicted"/>
<reference evidence="1 2" key="1">
    <citation type="submission" date="2017-12" db="EMBL/GenBank/DDBJ databases">
        <title>Hemimetabolous genomes reveal molecular basis of termite eusociality.</title>
        <authorList>
            <person name="Harrison M.C."/>
            <person name="Jongepier E."/>
            <person name="Robertson H.M."/>
            <person name="Arning N."/>
            <person name="Bitard-Feildel T."/>
            <person name="Chao H."/>
            <person name="Childers C.P."/>
            <person name="Dinh H."/>
            <person name="Doddapaneni H."/>
            <person name="Dugan S."/>
            <person name="Gowin J."/>
            <person name="Greiner C."/>
            <person name="Han Y."/>
            <person name="Hu H."/>
            <person name="Hughes D.S.T."/>
            <person name="Huylmans A.-K."/>
            <person name="Kemena C."/>
            <person name="Kremer L.P.M."/>
            <person name="Lee S.L."/>
            <person name="Lopez-Ezquerra A."/>
            <person name="Mallet L."/>
            <person name="Monroy-Kuhn J.M."/>
            <person name="Moser A."/>
            <person name="Murali S.C."/>
            <person name="Muzny D.M."/>
            <person name="Otani S."/>
            <person name="Piulachs M.-D."/>
            <person name="Poelchau M."/>
            <person name="Qu J."/>
            <person name="Schaub F."/>
            <person name="Wada-Katsumata A."/>
            <person name="Worley K.C."/>
            <person name="Xie Q."/>
            <person name="Ylla G."/>
            <person name="Poulsen M."/>
            <person name="Gibbs R.A."/>
            <person name="Schal C."/>
            <person name="Richards S."/>
            <person name="Belles X."/>
            <person name="Korb J."/>
            <person name="Bornberg-Bauer E."/>
        </authorList>
    </citation>
    <scope>NUCLEOTIDE SEQUENCE [LARGE SCALE GENOMIC DNA]</scope>
    <source>
        <tissue evidence="1">Whole body</tissue>
    </source>
</reference>
<protein>
    <submittedName>
        <fullName evidence="1">Uncharacterized protein</fullName>
    </submittedName>
</protein>
<dbReference type="Gene3D" id="3.30.40.10">
    <property type="entry name" value="Zinc/RING finger domain, C3HC4 (zinc finger)"/>
    <property type="match status" value="1"/>
</dbReference>
<name>A0A2J7RL75_9NEOP</name>
<evidence type="ECO:0000313" key="1">
    <source>
        <dbReference type="EMBL" id="PNF41597.1"/>
    </source>
</evidence>
<dbReference type="InParanoid" id="A0A2J7RL75"/>
<dbReference type="AlphaFoldDB" id="A0A2J7RL75"/>
<dbReference type="InterPro" id="IPR011011">
    <property type="entry name" value="Znf_FYVE_PHD"/>
</dbReference>
<dbReference type="EMBL" id="NEVH01002696">
    <property type="protein sequence ID" value="PNF41597.1"/>
    <property type="molecule type" value="Genomic_DNA"/>
</dbReference>
<gene>
    <name evidence="1" type="ORF">B7P43_G11564</name>
</gene>
<dbReference type="OrthoDB" id="6533497at2759"/>
<dbReference type="InterPro" id="IPR013083">
    <property type="entry name" value="Znf_RING/FYVE/PHD"/>
</dbReference>
<keyword evidence="2" id="KW-1185">Reference proteome</keyword>
<organism evidence="1 2">
    <name type="scientific">Cryptotermes secundus</name>
    <dbReference type="NCBI Taxonomy" id="105785"/>
    <lineage>
        <taxon>Eukaryota</taxon>
        <taxon>Metazoa</taxon>
        <taxon>Ecdysozoa</taxon>
        <taxon>Arthropoda</taxon>
        <taxon>Hexapoda</taxon>
        <taxon>Insecta</taxon>
        <taxon>Pterygota</taxon>
        <taxon>Neoptera</taxon>
        <taxon>Polyneoptera</taxon>
        <taxon>Dictyoptera</taxon>
        <taxon>Blattodea</taxon>
        <taxon>Blattoidea</taxon>
        <taxon>Termitoidae</taxon>
        <taxon>Kalotermitidae</taxon>
        <taxon>Cryptotermitinae</taxon>
        <taxon>Cryptotermes</taxon>
    </lineage>
</organism>